<evidence type="ECO:0000313" key="1">
    <source>
        <dbReference type="Proteomes" id="UP000515140"/>
    </source>
</evidence>
<accession>A0A6P5KB59</accession>
<dbReference type="RefSeq" id="XP_020841816.1">
    <property type="nucleotide sequence ID" value="XM_020986157.1"/>
</dbReference>
<dbReference type="PANTHER" id="PTHR35347">
    <property type="entry name" value="COILED-COIL DOMAIN-CONTAINING PROTEIN 175"/>
    <property type="match status" value="1"/>
</dbReference>
<name>A0A6P5KB59_PHACI</name>
<evidence type="ECO:0000313" key="2">
    <source>
        <dbReference type="RefSeq" id="XP_020841816.1"/>
    </source>
</evidence>
<proteinExistence type="predicted"/>
<dbReference type="GeneID" id="110208262"/>
<protein>
    <submittedName>
        <fullName evidence="2">Coiled-coil domain-containing protein 175</fullName>
    </submittedName>
</protein>
<dbReference type="CTD" id="729665"/>
<dbReference type="Proteomes" id="UP000515140">
    <property type="component" value="Unplaced"/>
</dbReference>
<dbReference type="AlphaFoldDB" id="A0A6P5KB59"/>
<organism evidence="1 2">
    <name type="scientific">Phascolarctos cinereus</name>
    <name type="common">Koala</name>
    <dbReference type="NCBI Taxonomy" id="38626"/>
    <lineage>
        <taxon>Eukaryota</taxon>
        <taxon>Metazoa</taxon>
        <taxon>Chordata</taxon>
        <taxon>Craniata</taxon>
        <taxon>Vertebrata</taxon>
        <taxon>Euteleostomi</taxon>
        <taxon>Mammalia</taxon>
        <taxon>Metatheria</taxon>
        <taxon>Diprotodontia</taxon>
        <taxon>Phascolarctidae</taxon>
        <taxon>Phascolarctos</taxon>
    </lineage>
</organism>
<dbReference type="PANTHER" id="PTHR35347:SF1">
    <property type="entry name" value="COILED-COIL DOMAIN-CONTAINING PROTEIN 175"/>
    <property type="match status" value="1"/>
</dbReference>
<dbReference type="InterPro" id="IPR038834">
    <property type="entry name" value="CCDC175"/>
</dbReference>
<dbReference type="InParanoid" id="A0A6P5KB59"/>
<sequence>MEEDYTVHIEKTKEKEDELETYVPQVKAITDEYEENTEKYETLKYHVSAQNREHESLKYGICLMKQKESNYKNEREKVKNLLKKGRNEEMLRMKKHLNFMYVSEKDIYETEQKLRLLILENDRIRKALKLVREDIQHLQKEGQNSIDSVDKMNLELDELQGTYVKMWEETLNAIKKFRGDNKITVEGTVKLMTQLYKREEKLKIICGWLRRHIDNLYYIIDYKESNTVIGENAKAQKKKSTYKTGKKVL</sequence>
<keyword evidence="1" id="KW-1185">Reference proteome</keyword>
<gene>
    <name evidence="2" type="primary">CCDC175</name>
</gene>
<dbReference type="KEGG" id="pcw:110208262"/>
<reference evidence="2" key="1">
    <citation type="submission" date="2025-08" db="UniProtKB">
        <authorList>
            <consortium name="RefSeq"/>
        </authorList>
    </citation>
    <scope>IDENTIFICATION</scope>
    <source>
        <tissue evidence="2">Spleen</tissue>
    </source>
</reference>